<sequence>MGHADRPTYDVLPEAGAFLVFTIAPDSYRMPEFPSRDQTPWTHGGPPADHPDDSDEDAGEDEEEQ</sequence>
<feature type="region of interest" description="Disordered" evidence="1">
    <location>
        <begin position="28"/>
        <end position="65"/>
    </location>
</feature>
<gene>
    <name evidence="2" type="ORF">WKI71_45475</name>
</gene>
<dbReference type="EMBL" id="JBBKAK010000002">
    <property type="protein sequence ID" value="MEJ8673031.1"/>
    <property type="molecule type" value="Genomic_DNA"/>
</dbReference>
<dbReference type="Proteomes" id="UP001376459">
    <property type="component" value="Unassembled WGS sequence"/>
</dbReference>
<keyword evidence="3" id="KW-1185">Reference proteome</keyword>
<protein>
    <submittedName>
        <fullName evidence="2">Uncharacterized protein</fullName>
    </submittedName>
</protein>
<proteinExistence type="predicted"/>
<comment type="caution">
    <text evidence="2">The sequence shown here is derived from an EMBL/GenBank/DDBJ whole genome shotgun (WGS) entry which is preliminary data.</text>
</comment>
<reference evidence="2 3" key="1">
    <citation type="submission" date="2024-03" db="EMBL/GenBank/DDBJ databases">
        <title>Novel Streptomyces species of biotechnological and ecological value are a feature of Machair soil.</title>
        <authorList>
            <person name="Prole J.R."/>
            <person name="Goodfellow M."/>
            <person name="Allenby N."/>
            <person name="Ward A.C."/>
        </authorList>
    </citation>
    <scope>NUCLEOTIDE SEQUENCE [LARGE SCALE GENOMIC DNA]</scope>
    <source>
        <strain evidence="2 3">MS1.AVA.1</strain>
    </source>
</reference>
<evidence type="ECO:0000313" key="2">
    <source>
        <dbReference type="EMBL" id="MEJ8673031.1"/>
    </source>
</evidence>
<evidence type="ECO:0000256" key="1">
    <source>
        <dbReference type="SAM" id="MobiDB-lite"/>
    </source>
</evidence>
<accession>A0ABU8UXD9</accession>
<name>A0ABU8UXD9_9ACTN</name>
<feature type="compositionally biased region" description="Acidic residues" evidence="1">
    <location>
        <begin position="52"/>
        <end position="65"/>
    </location>
</feature>
<evidence type="ECO:0000313" key="3">
    <source>
        <dbReference type="Proteomes" id="UP001376459"/>
    </source>
</evidence>
<organism evidence="2 3">
    <name type="scientific">Streptomyces machairae</name>
    <dbReference type="NCBI Taxonomy" id="3134109"/>
    <lineage>
        <taxon>Bacteria</taxon>
        <taxon>Bacillati</taxon>
        <taxon>Actinomycetota</taxon>
        <taxon>Actinomycetes</taxon>
        <taxon>Kitasatosporales</taxon>
        <taxon>Streptomycetaceae</taxon>
        <taxon>Streptomyces</taxon>
    </lineage>
</organism>